<sequence>MLRLQLLQAFYSSPIYTAGSSFLIYNVDHNRCVTATSSNSIKAEPCNPTRDTQRFRWVSEKRLLSVAHKLCLGAQSLKDWVKVLLFPCDEKSEVQHWECKNDTLFGLQGVELHLNYGNFNEKNIMVYKGSGSFSRWQIYGTKDDLCFRGYQEIFTLGGNGFGAPCQFPFKYEKKWYADCTLAGRSDGQLWCAIETDYDKDKKWGFCPTKSSSGWDSDPVTGVLYQRNTQAALTWHQARKSCQQQSADLLSIVELHEQSYISGLTDNLGTSLWIGLNSLDFESGWQWSNGNPFRYLNWAPGHPSSEPGLNCAVLNSAKASKWESNSCSKKLGYICRKGNSTSLIPFSPGSNQPSFCPSHWMQYAGNCYYLERTKKIWQDALSACHKEGGDLASIHNVEEQSFIISQLSFQPTDELWIGLNDQKTSMLFDWSDRTHVTFTNWQVGEPTHASNMQEDCVLIRGKEGKWADYLCEKEFGYICKKKASSKPSGTPQVISPGCKGWTRFGSYCYYVGSEAKTFDEAKQTCQSSSSYLVDITSRYENAFLISFVGLRPEKYFWIGLSNTEERENFVWTNTKNVRFTHFNIGMPGRKLGCVAMTTGEFAGLWDVISCTSKEKYICKHMAEGVLSTLPPPTTRPLSCLPEWKPLGNRDFCYKIFKKVSKDKKTWFEARDFCRAIGGDLVSIHKHLFFSRGPMVEDAWIGLNALNPNAGFVWSDGSTVSYENWGYGEPNNHNDAELCGEVSFYFGRPWNDRHCESFNNWICQIQKGVTPKPAPTAVLVDYNMTKDGWIEYNGTQYYINNQKLAMEDARAFCKKNLGDLAVITAKSERTFLWRQVKDFDRNSVPSYYIGLTVDLDKSFQWVDGTPISYVAWENNEPNFANNDENCVTMYKSMGFWNDINCGVVLPSICERSQSVPINTTAAPTPPPKGGCPPDWIHFQNKCYKVFGAISSDWKPWQEARTYCINLGGNLASILNEQEQAFLTTKLLDMPSDMWIGLNDINWEMRFLWTDGKGVYYTNWAKGHPASVPDGRYLFMDEEFDCVAMLTSSPSLAGLWKVEDCLASRGFICKRNIGQHLCSCKTWVYFPNYRLGNSSFKVVAQKMNWDEARRQCKADDAELASIMDPVMQAFIILRFHRYKEPLWIGLNSNVTSGYFRWIDNWRLRFSNWASGEPKNNLACVYANVDRKWKTVSCTETHYALCRRSSDIAPTEPSQLPGTCPESKKRRTWVPFRGHCYAFMSSTKENWAHASTECIRMGGALISIEDPLEANFIQQNLEILQDSTRSFWIGMYKTHNGQWLWIDNTVVDYTNWMAGEPSNTVNEECVELYSDTAKWNNVHCSRYKSYICKVAKGKESDGETLHTLRDVSYRSTEVPQSSAGIAIAVVIMILTVLGLAGFFLYKRQRKPIQGECTFDNTLYFNSEPSRTTTVDTKALVEHIEQNEQAAAI</sequence>
<dbReference type="InterPro" id="IPR050111">
    <property type="entry name" value="C-type_lectin/snaclec_domain"/>
</dbReference>
<evidence type="ECO:0000256" key="17">
    <source>
        <dbReference type="PROSITE-ProRule" id="PRU00479"/>
    </source>
</evidence>
<evidence type="ECO:0000256" key="5">
    <source>
        <dbReference type="ARBA" id="ARBA00022692"/>
    </source>
</evidence>
<feature type="domain" description="C-type lectin" evidence="19">
    <location>
        <begin position="219"/>
        <end position="335"/>
    </location>
</feature>
<dbReference type="FunFam" id="3.10.100.10:FF:000014">
    <property type="entry name" value="Macrophage mannose receptor 1"/>
    <property type="match status" value="1"/>
</dbReference>
<feature type="domain" description="C-type lectin" evidence="19">
    <location>
        <begin position="503"/>
        <end position="618"/>
    </location>
</feature>
<dbReference type="GeneTree" id="ENSGT01050000244842"/>
<dbReference type="SUPFAM" id="SSF56436">
    <property type="entry name" value="C-type lectin-like"/>
    <property type="match status" value="8"/>
</dbReference>
<dbReference type="PROSITE" id="PS00615">
    <property type="entry name" value="C_TYPE_LECTIN_1"/>
    <property type="match status" value="4"/>
</dbReference>
<proteinExistence type="predicted"/>
<dbReference type="FunFam" id="3.10.100.10:FF:000031">
    <property type="entry name" value="macrophage mannose receptor 1"/>
    <property type="match status" value="1"/>
</dbReference>
<dbReference type="PROSITE" id="PS50231">
    <property type="entry name" value="RICIN_B_LECTIN"/>
    <property type="match status" value="1"/>
</dbReference>
<dbReference type="InterPro" id="IPR016186">
    <property type="entry name" value="C-type_lectin-like/link_sf"/>
</dbReference>
<dbReference type="InterPro" id="IPR035992">
    <property type="entry name" value="Ricin_B-like_lectins"/>
</dbReference>
<dbReference type="FunFam" id="3.10.100.10:FF:000027">
    <property type="entry name" value="Mannose receptor, C type 1"/>
    <property type="match status" value="1"/>
</dbReference>
<accession>A0A8C9TUC4</accession>
<evidence type="ECO:0000256" key="8">
    <source>
        <dbReference type="ARBA" id="ARBA00022737"/>
    </source>
</evidence>
<dbReference type="Ensembl" id="ENSSFOT00015057328.1">
    <property type="protein sequence ID" value="ENSSFOP00015053026.1"/>
    <property type="gene ID" value="ENSSFOG00015001671.2"/>
</dbReference>
<dbReference type="CDD" id="cd23407">
    <property type="entry name" value="beta-trefoil_Ricin_MRC1"/>
    <property type="match status" value="1"/>
</dbReference>
<dbReference type="InterPro" id="IPR016187">
    <property type="entry name" value="CTDL_fold"/>
</dbReference>
<evidence type="ECO:0000313" key="22">
    <source>
        <dbReference type="Proteomes" id="UP000694397"/>
    </source>
</evidence>
<evidence type="ECO:0000313" key="21">
    <source>
        <dbReference type="Ensembl" id="ENSSFOP00015053026.1"/>
    </source>
</evidence>
<feature type="domain" description="C-type lectin" evidence="19">
    <location>
        <begin position="936"/>
        <end position="1067"/>
    </location>
</feature>
<evidence type="ECO:0000256" key="18">
    <source>
        <dbReference type="SAM" id="Phobius"/>
    </source>
</evidence>
<dbReference type="PRINTS" id="PR00013">
    <property type="entry name" value="FNTYPEII"/>
</dbReference>
<protein>
    <recommendedName>
        <fullName evidence="16">Macrophage mannose receptor 1</fullName>
    </recommendedName>
</protein>
<evidence type="ECO:0000256" key="1">
    <source>
        <dbReference type="ARBA" id="ARBA00004251"/>
    </source>
</evidence>
<evidence type="ECO:0000256" key="7">
    <source>
        <dbReference type="ARBA" id="ARBA00022734"/>
    </source>
</evidence>
<dbReference type="GO" id="GO:0006897">
    <property type="term" value="P:endocytosis"/>
    <property type="evidence" value="ECO:0007669"/>
    <property type="project" value="UniProtKB-KW"/>
</dbReference>
<reference evidence="21 22" key="1">
    <citation type="submission" date="2019-04" db="EMBL/GenBank/DDBJ databases">
        <authorList>
            <consortium name="Wellcome Sanger Institute Data Sharing"/>
        </authorList>
    </citation>
    <scope>NUCLEOTIDE SEQUENCE [LARGE SCALE GENOMIC DNA]</scope>
</reference>
<dbReference type="InterPro" id="IPR000562">
    <property type="entry name" value="FN_type2_dom"/>
</dbReference>
<dbReference type="PANTHER" id="PTHR22803">
    <property type="entry name" value="MANNOSE, PHOSPHOLIPASE, LECTIN RECEPTOR RELATED"/>
    <property type="match status" value="1"/>
</dbReference>
<reference evidence="21" key="2">
    <citation type="submission" date="2025-08" db="UniProtKB">
        <authorList>
            <consortium name="Ensembl"/>
        </authorList>
    </citation>
    <scope>IDENTIFICATION</scope>
</reference>
<dbReference type="Pfam" id="PF00040">
    <property type="entry name" value="fn2"/>
    <property type="match status" value="1"/>
</dbReference>
<evidence type="ECO:0000256" key="2">
    <source>
        <dbReference type="ARBA" id="ARBA00004530"/>
    </source>
</evidence>
<dbReference type="GO" id="GO:0005886">
    <property type="term" value="C:plasma membrane"/>
    <property type="evidence" value="ECO:0007669"/>
    <property type="project" value="UniProtKB-SubCell"/>
</dbReference>
<evidence type="ECO:0000256" key="14">
    <source>
        <dbReference type="ARBA" id="ARBA00023170"/>
    </source>
</evidence>
<name>A0A8C9TUC4_SCLFO</name>
<keyword evidence="6" id="KW-0732">Signal</keyword>
<feature type="disulfide bond" evidence="17">
    <location>
        <begin position="179"/>
        <end position="206"/>
    </location>
</feature>
<dbReference type="FunFam" id="3.10.100.10:FF:000016">
    <property type="entry name" value="macrophage mannose receptor 1"/>
    <property type="match status" value="1"/>
</dbReference>
<keyword evidence="14" id="KW-0675">Receptor</keyword>
<feature type="domain" description="C-type lectin" evidence="19">
    <location>
        <begin position="647"/>
        <end position="762"/>
    </location>
</feature>
<feature type="domain" description="C-type lectin" evidence="19">
    <location>
        <begin position="790"/>
        <end position="908"/>
    </location>
</feature>
<keyword evidence="22" id="KW-1185">Reference proteome</keyword>
<feature type="domain" description="Fibronectin type-II" evidence="20">
    <location>
        <begin position="160"/>
        <end position="208"/>
    </location>
</feature>
<keyword evidence="8" id="KW-0677">Repeat</keyword>
<dbReference type="GO" id="GO:0005537">
    <property type="term" value="F:D-mannose binding"/>
    <property type="evidence" value="ECO:0007669"/>
    <property type="project" value="UniProtKB-ARBA"/>
</dbReference>
<dbReference type="Gene3D" id="2.10.10.10">
    <property type="entry name" value="Fibronectin, type II, collagen-binding"/>
    <property type="match status" value="1"/>
</dbReference>
<feature type="domain" description="C-type lectin" evidence="19">
    <location>
        <begin position="362"/>
        <end position="479"/>
    </location>
</feature>
<keyword evidence="5 18" id="KW-0812">Transmembrane</keyword>
<keyword evidence="15" id="KW-0325">Glycoprotein</keyword>
<dbReference type="InterPro" id="IPR000772">
    <property type="entry name" value="Ricin_B_lectin"/>
</dbReference>
<feature type="domain" description="C-type lectin" evidence="19">
    <location>
        <begin position="1228"/>
        <end position="1345"/>
    </location>
</feature>
<keyword evidence="7" id="KW-0430">Lectin</keyword>
<dbReference type="Pfam" id="PF24562">
    <property type="entry name" value="CysR_MRC2_N"/>
    <property type="match status" value="1"/>
</dbReference>
<keyword evidence="13 17" id="KW-1015">Disulfide bond</keyword>
<dbReference type="SMART" id="SM00059">
    <property type="entry name" value="FN2"/>
    <property type="match status" value="1"/>
</dbReference>
<dbReference type="SMART" id="SM00458">
    <property type="entry name" value="RICIN"/>
    <property type="match status" value="1"/>
</dbReference>
<evidence type="ECO:0000259" key="20">
    <source>
        <dbReference type="PROSITE" id="PS51092"/>
    </source>
</evidence>
<evidence type="ECO:0000256" key="13">
    <source>
        <dbReference type="ARBA" id="ARBA00023157"/>
    </source>
</evidence>
<dbReference type="OrthoDB" id="6356110at2759"/>
<dbReference type="InterPro" id="IPR001304">
    <property type="entry name" value="C-type_lectin-like"/>
</dbReference>
<keyword evidence="12 18" id="KW-0472">Membrane</keyword>
<dbReference type="FunFam" id="2.80.10.50:FF:000032">
    <property type="entry name" value="macrophage mannose receptor 1"/>
    <property type="match status" value="1"/>
</dbReference>
<evidence type="ECO:0000256" key="6">
    <source>
        <dbReference type="ARBA" id="ARBA00022729"/>
    </source>
</evidence>
<dbReference type="PROSITE" id="PS51092">
    <property type="entry name" value="FN2_2"/>
    <property type="match status" value="1"/>
</dbReference>
<dbReference type="Proteomes" id="UP000694397">
    <property type="component" value="Chromosome 9"/>
</dbReference>
<evidence type="ECO:0000256" key="15">
    <source>
        <dbReference type="ARBA" id="ARBA00023180"/>
    </source>
</evidence>
<keyword evidence="9" id="KW-0967">Endosome</keyword>
<evidence type="ECO:0000256" key="9">
    <source>
        <dbReference type="ARBA" id="ARBA00022753"/>
    </source>
</evidence>
<keyword evidence="4" id="KW-0254">Endocytosis</keyword>
<dbReference type="Gene3D" id="3.10.100.10">
    <property type="entry name" value="Mannose-Binding Protein A, subunit A"/>
    <property type="match status" value="8"/>
</dbReference>
<dbReference type="CDD" id="cd00062">
    <property type="entry name" value="FN2"/>
    <property type="match status" value="1"/>
</dbReference>
<evidence type="ECO:0000256" key="4">
    <source>
        <dbReference type="ARBA" id="ARBA00022583"/>
    </source>
</evidence>
<evidence type="ECO:0000256" key="3">
    <source>
        <dbReference type="ARBA" id="ARBA00022475"/>
    </source>
</evidence>
<dbReference type="SMART" id="SM00034">
    <property type="entry name" value="CLECT"/>
    <property type="match status" value="8"/>
</dbReference>
<evidence type="ECO:0000256" key="10">
    <source>
        <dbReference type="ARBA" id="ARBA00022837"/>
    </source>
</evidence>
<dbReference type="FunFam" id="3.10.100.10:FF:000025">
    <property type="entry name" value="Mannose receptor C-type 1"/>
    <property type="match status" value="1"/>
</dbReference>
<dbReference type="SUPFAM" id="SSF50370">
    <property type="entry name" value="Ricin B-like lectins"/>
    <property type="match status" value="1"/>
</dbReference>
<keyword evidence="3" id="KW-1003">Cell membrane</keyword>
<dbReference type="GO" id="GO:0010008">
    <property type="term" value="C:endosome membrane"/>
    <property type="evidence" value="ECO:0007669"/>
    <property type="project" value="UniProtKB-SubCell"/>
</dbReference>
<dbReference type="PROSITE" id="PS00023">
    <property type="entry name" value="FN2_1"/>
    <property type="match status" value="1"/>
</dbReference>
<reference evidence="21" key="3">
    <citation type="submission" date="2025-09" db="UniProtKB">
        <authorList>
            <consortium name="Ensembl"/>
        </authorList>
    </citation>
    <scope>IDENTIFICATION</scope>
</reference>
<dbReference type="InterPro" id="IPR036943">
    <property type="entry name" value="FN_type2_sf"/>
</dbReference>
<dbReference type="FunFam" id="2.10.10.10:FF:000001">
    <property type="entry name" value="Fibronectin 1a isoform 1"/>
    <property type="match status" value="1"/>
</dbReference>
<organism evidence="21 22">
    <name type="scientific">Scleropages formosus</name>
    <name type="common">Asian bonytongue</name>
    <name type="synonym">Osteoglossum formosum</name>
    <dbReference type="NCBI Taxonomy" id="113540"/>
    <lineage>
        <taxon>Eukaryota</taxon>
        <taxon>Metazoa</taxon>
        <taxon>Chordata</taxon>
        <taxon>Craniata</taxon>
        <taxon>Vertebrata</taxon>
        <taxon>Euteleostomi</taxon>
        <taxon>Actinopterygii</taxon>
        <taxon>Neopterygii</taxon>
        <taxon>Teleostei</taxon>
        <taxon>Osteoglossocephala</taxon>
        <taxon>Osteoglossomorpha</taxon>
        <taxon>Osteoglossiformes</taxon>
        <taxon>Osteoglossidae</taxon>
        <taxon>Scleropages</taxon>
    </lineage>
</organism>
<keyword evidence="11 18" id="KW-1133">Transmembrane helix</keyword>
<comment type="subcellular location">
    <subcellularLocation>
        <location evidence="1">Cell membrane</location>
        <topology evidence="1">Single-pass type I membrane protein</topology>
    </subcellularLocation>
    <subcellularLocation>
        <location evidence="2">Endosome membrane</location>
        <topology evidence="2">Single-pass type I membrane protein</topology>
    </subcellularLocation>
</comment>
<dbReference type="PROSITE" id="PS50041">
    <property type="entry name" value="C_TYPE_LECTIN_2"/>
    <property type="match status" value="8"/>
</dbReference>
<dbReference type="InterPro" id="IPR018378">
    <property type="entry name" value="C-type_lectin_CS"/>
</dbReference>
<evidence type="ECO:0000256" key="16">
    <source>
        <dbReference type="ARBA" id="ARBA00071860"/>
    </source>
</evidence>
<dbReference type="FunFam" id="3.10.100.10:FF:000023">
    <property type="entry name" value="Macrophage mannose receptor 1"/>
    <property type="match status" value="1"/>
</dbReference>
<dbReference type="CDD" id="cd00037">
    <property type="entry name" value="CLECT"/>
    <property type="match status" value="7"/>
</dbReference>
<feature type="transmembrane region" description="Helical" evidence="18">
    <location>
        <begin position="1375"/>
        <end position="1397"/>
    </location>
</feature>
<evidence type="ECO:0000256" key="11">
    <source>
        <dbReference type="ARBA" id="ARBA00022989"/>
    </source>
</evidence>
<dbReference type="Gene3D" id="2.80.10.50">
    <property type="match status" value="1"/>
</dbReference>
<evidence type="ECO:0000256" key="12">
    <source>
        <dbReference type="ARBA" id="ARBA00023136"/>
    </source>
</evidence>
<dbReference type="SUPFAM" id="SSF57440">
    <property type="entry name" value="Kringle-like"/>
    <property type="match status" value="1"/>
</dbReference>
<gene>
    <name evidence="21" type="primary">MRC1</name>
    <name evidence="21" type="synonym">LOC108937095</name>
</gene>
<feature type="disulfide bond" evidence="17">
    <location>
        <begin position="165"/>
        <end position="191"/>
    </location>
</feature>
<evidence type="ECO:0000259" key="19">
    <source>
        <dbReference type="PROSITE" id="PS50041"/>
    </source>
</evidence>
<dbReference type="Pfam" id="PF00059">
    <property type="entry name" value="Lectin_C"/>
    <property type="match status" value="8"/>
</dbReference>
<keyword evidence="10" id="KW-0106">Calcium</keyword>
<feature type="domain" description="C-type lectin" evidence="19">
    <location>
        <begin position="1088"/>
        <end position="1199"/>
    </location>
</feature>
<dbReference type="InterPro" id="IPR013806">
    <property type="entry name" value="Kringle-like"/>
</dbReference>